<reference evidence="1 2" key="1">
    <citation type="submission" date="2016-03" db="EMBL/GenBank/DDBJ databases">
        <title>EvidentialGene: Evidence-directed Construction of Genes on Genomes.</title>
        <authorList>
            <person name="Gilbert D.G."/>
            <person name="Choi J.-H."/>
            <person name="Mockaitis K."/>
            <person name="Colbourne J."/>
            <person name="Pfrender M."/>
        </authorList>
    </citation>
    <scope>NUCLEOTIDE SEQUENCE [LARGE SCALE GENOMIC DNA]</scope>
    <source>
        <strain evidence="1 2">Xinb3</strain>
        <tissue evidence="1">Complete organism</tissue>
    </source>
</reference>
<keyword evidence="2" id="KW-1185">Reference proteome</keyword>
<gene>
    <name evidence="1" type="ORF">APZ42_023471</name>
</gene>
<organism evidence="1 2">
    <name type="scientific">Daphnia magna</name>
    <dbReference type="NCBI Taxonomy" id="35525"/>
    <lineage>
        <taxon>Eukaryota</taxon>
        <taxon>Metazoa</taxon>
        <taxon>Ecdysozoa</taxon>
        <taxon>Arthropoda</taxon>
        <taxon>Crustacea</taxon>
        <taxon>Branchiopoda</taxon>
        <taxon>Diplostraca</taxon>
        <taxon>Cladocera</taxon>
        <taxon>Anomopoda</taxon>
        <taxon>Daphniidae</taxon>
        <taxon>Daphnia</taxon>
    </lineage>
</organism>
<comment type="caution">
    <text evidence="1">The sequence shown here is derived from an EMBL/GenBank/DDBJ whole genome shotgun (WGS) entry which is preliminary data.</text>
</comment>
<proteinExistence type="predicted"/>
<protein>
    <submittedName>
        <fullName evidence="1">Uncharacterized protein</fullName>
    </submittedName>
</protein>
<sequence length="70" mass="7746">MQVDFGAQSPARDPYCAVSIKEAVADAGKLAAIFWSFVFRSFMGDNCLLCKSFEIRIMSSSNRRSFVASI</sequence>
<dbReference type="AlphaFoldDB" id="A0A164UXE6"/>
<dbReference type="Proteomes" id="UP000076858">
    <property type="component" value="Unassembled WGS sequence"/>
</dbReference>
<evidence type="ECO:0000313" key="2">
    <source>
        <dbReference type="Proteomes" id="UP000076858"/>
    </source>
</evidence>
<accession>A0A164UXE6</accession>
<dbReference type="EMBL" id="LRGB01001569">
    <property type="protein sequence ID" value="KZS11762.1"/>
    <property type="molecule type" value="Genomic_DNA"/>
</dbReference>
<name>A0A164UXE6_9CRUS</name>
<evidence type="ECO:0000313" key="1">
    <source>
        <dbReference type="EMBL" id="KZS11762.1"/>
    </source>
</evidence>